<keyword evidence="1" id="KW-0140">cGMP</keyword>
<evidence type="ECO:0000313" key="7">
    <source>
        <dbReference type="Proteomes" id="UP000694941"/>
    </source>
</evidence>
<keyword evidence="2 4" id="KW-0479">Metal-binding</keyword>
<keyword evidence="3 4" id="KW-0378">Hydrolase</keyword>
<dbReference type="InterPro" id="IPR003607">
    <property type="entry name" value="HD/PDEase_dom"/>
</dbReference>
<dbReference type="SUPFAM" id="SSF109604">
    <property type="entry name" value="HD-domain/PDEase-like"/>
    <property type="match status" value="1"/>
</dbReference>
<organism evidence="7 8">
    <name type="scientific">Limulus polyphemus</name>
    <name type="common">Atlantic horseshoe crab</name>
    <dbReference type="NCBI Taxonomy" id="6850"/>
    <lineage>
        <taxon>Eukaryota</taxon>
        <taxon>Metazoa</taxon>
        <taxon>Ecdysozoa</taxon>
        <taxon>Arthropoda</taxon>
        <taxon>Chelicerata</taxon>
        <taxon>Merostomata</taxon>
        <taxon>Xiphosura</taxon>
        <taxon>Limulidae</taxon>
        <taxon>Limulus</taxon>
    </lineage>
</organism>
<sequence>MHSSEGALTRGVAHDKNRVMDRSDTKLETLPGVDATGACDKAASRLREILHHLQHGEVPINVIQKSLQYAASVLETATTSESNLCVVARKDHPGILTNCNPSCSIVTPSKKRSTGQPSAISDLTRQLVDEDDLSEVQPDAVPDEVRDWLATTFTRHATAQRRRGDDKPRFRSVANAIRAGIMVDKIYRRICTPAVMQIPNNITKHLKNMDNWSFDVFSVNQVSSGQILRYVTTDLLNRYGLISKFKIPVTVLENFLIHVESGYGKYKNPYHNNIHAADVTQTVHYMLCQAGLANWLTDVEVFATLFAAVIHDYEHTGTTNNFHVMSGSEMALLYNDRAVLENHHLSAAFRLLKDENLNVLQNLSKEEYRDFRGLVVEMVLGTDMSSHFHHLKTIKTLITHKELNIDKAKSMALVLHCCDISHPSKEWRLHFPWTKLLMEEFFQQGDKERELGLPFSPLCDRNTTLVAESQIGFINFIVSPSMEILGDLLDKIQLTIAQINRPAEGSSSEENGDKTECNSRIKSTKDVNYASLDTANGPGFEYKANPSSNSASSSATLGLGNGKKIQRPWVLCLEHNKAFWQERAKKDAEIKALEDGQRSSSKEHQDETSHFSFSSSEKQ</sequence>
<dbReference type="PRINTS" id="PR00387">
    <property type="entry name" value="PDIESTERASE1"/>
</dbReference>
<dbReference type="InterPro" id="IPR002073">
    <property type="entry name" value="PDEase_catalytic_dom"/>
</dbReference>
<dbReference type="RefSeq" id="XP_013776992.1">
    <property type="nucleotide sequence ID" value="XM_013921538.2"/>
</dbReference>
<dbReference type="InterPro" id="IPR023174">
    <property type="entry name" value="PDEase_CS"/>
</dbReference>
<dbReference type="CDD" id="cd00077">
    <property type="entry name" value="HDc"/>
    <property type="match status" value="1"/>
</dbReference>
<proteinExistence type="inferred from homology"/>
<dbReference type="PANTHER" id="PTHR11347">
    <property type="entry name" value="CYCLIC NUCLEOTIDE PHOSPHODIESTERASE"/>
    <property type="match status" value="1"/>
</dbReference>
<feature type="compositionally biased region" description="Basic and acidic residues" evidence="5">
    <location>
        <begin position="591"/>
        <end position="609"/>
    </location>
</feature>
<dbReference type="Proteomes" id="UP000694941">
    <property type="component" value="Unplaced"/>
</dbReference>
<reference evidence="8" key="1">
    <citation type="submission" date="2025-08" db="UniProtKB">
        <authorList>
            <consortium name="RefSeq"/>
        </authorList>
    </citation>
    <scope>IDENTIFICATION</scope>
    <source>
        <tissue evidence="8">Muscle</tissue>
    </source>
</reference>
<dbReference type="Pfam" id="PF08499">
    <property type="entry name" value="PDEase_I_N"/>
    <property type="match status" value="1"/>
</dbReference>
<evidence type="ECO:0000256" key="4">
    <source>
        <dbReference type="RuleBase" id="RU363067"/>
    </source>
</evidence>
<dbReference type="Gene3D" id="1.10.1300.10">
    <property type="entry name" value="3'5'-cyclic nucleotide phosphodiesterase, catalytic domain"/>
    <property type="match status" value="1"/>
</dbReference>
<feature type="compositionally biased region" description="Polar residues" evidence="5">
    <location>
        <begin position="610"/>
        <end position="619"/>
    </location>
</feature>
<dbReference type="InterPro" id="IPR023088">
    <property type="entry name" value="PDEase"/>
</dbReference>
<dbReference type="PROSITE" id="PS51845">
    <property type="entry name" value="PDEASE_I_2"/>
    <property type="match status" value="1"/>
</dbReference>
<dbReference type="Pfam" id="PF00233">
    <property type="entry name" value="PDEase_I"/>
    <property type="match status" value="1"/>
</dbReference>
<gene>
    <name evidence="8" type="primary">LOC106461691</name>
</gene>
<keyword evidence="7" id="KW-1185">Reference proteome</keyword>
<dbReference type="PROSITE" id="PS00126">
    <property type="entry name" value="PDEASE_I_1"/>
    <property type="match status" value="1"/>
</dbReference>
<evidence type="ECO:0000313" key="8">
    <source>
        <dbReference type="RefSeq" id="XP_013776992.1"/>
    </source>
</evidence>
<feature type="domain" description="PDEase" evidence="6">
    <location>
        <begin position="188"/>
        <end position="587"/>
    </location>
</feature>
<evidence type="ECO:0000256" key="1">
    <source>
        <dbReference type="ARBA" id="ARBA00022535"/>
    </source>
</evidence>
<protein>
    <recommendedName>
        <fullName evidence="4">Phosphodiesterase</fullName>
        <ecNumber evidence="4">3.1.4.-</ecNumber>
    </recommendedName>
</protein>
<evidence type="ECO:0000259" key="6">
    <source>
        <dbReference type="PROSITE" id="PS51845"/>
    </source>
</evidence>
<feature type="region of interest" description="Disordered" evidence="5">
    <location>
        <begin position="591"/>
        <end position="619"/>
    </location>
</feature>
<name>A0ABM1B8K4_LIMPO</name>
<comment type="cofactor">
    <cofactor evidence="4">
        <name>a divalent metal cation</name>
        <dbReference type="ChEBI" id="CHEBI:60240"/>
    </cofactor>
    <text evidence="4">Binds 2 divalent metal cations per subunit. Site 1 may preferentially bind zinc ions, while site 2 has a preference for magnesium and/or manganese ions.</text>
</comment>
<comment type="similarity">
    <text evidence="4">Belongs to the cyclic nucleotide phosphodiesterase family.</text>
</comment>
<dbReference type="EC" id="3.1.4.-" evidence="4"/>
<dbReference type="InterPro" id="IPR036971">
    <property type="entry name" value="PDEase_catalytic_dom_sf"/>
</dbReference>
<evidence type="ECO:0000256" key="5">
    <source>
        <dbReference type="SAM" id="MobiDB-lite"/>
    </source>
</evidence>
<feature type="region of interest" description="Disordered" evidence="5">
    <location>
        <begin position="501"/>
        <end position="520"/>
    </location>
</feature>
<dbReference type="InterPro" id="IPR013706">
    <property type="entry name" value="PDE1_N"/>
</dbReference>
<evidence type="ECO:0000256" key="3">
    <source>
        <dbReference type="ARBA" id="ARBA00022801"/>
    </source>
</evidence>
<evidence type="ECO:0000256" key="2">
    <source>
        <dbReference type="ARBA" id="ARBA00022723"/>
    </source>
</evidence>
<accession>A0ABM1B8K4</accession>
<dbReference type="SMART" id="SM00471">
    <property type="entry name" value="HDc"/>
    <property type="match status" value="1"/>
</dbReference>
<dbReference type="GeneID" id="106461691"/>
<feature type="compositionally biased region" description="Basic and acidic residues" evidence="5">
    <location>
        <begin position="511"/>
        <end position="520"/>
    </location>
</feature>